<dbReference type="EC" id="4.2.2.29" evidence="7"/>
<dbReference type="GO" id="GO:0005886">
    <property type="term" value="C:plasma membrane"/>
    <property type="evidence" value="ECO:0007669"/>
    <property type="project" value="UniProtKB-SubCell"/>
</dbReference>
<name>H8G3B7_9PSEU</name>
<feature type="region of interest" description="Disordered" evidence="8">
    <location>
        <begin position="1"/>
        <end position="111"/>
    </location>
</feature>
<dbReference type="GO" id="GO:0071555">
    <property type="term" value="P:cell wall organization"/>
    <property type="evidence" value="ECO:0007669"/>
    <property type="project" value="UniProtKB-KW"/>
</dbReference>
<evidence type="ECO:0000313" key="10">
    <source>
        <dbReference type="Proteomes" id="UP000004705"/>
    </source>
</evidence>
<dbReference type="OrthoDB" id="9814591at2"/>
<comment type="catalytic activity">
    <reaction evidence="7">
        <text>a peptidoglycan chain = a peptidoglycan chain with N-acetyl-1,6-anhydromuramyl-[peptide] at the reducing end + a peptidoglycan chain with N-acetylglucosamine at the non-reducing end.</text>
        <dbReference type="EC" id="4.2.2.29"/>
    </reaction>
</comment>
<keyword evidence="2 7" id="KW-0812">Transmembrane</keyword>
<evidence type="ECO:0000256" key="3">
    <source>
        <dbReference type="ARBA" id="ARBA00022989"/>
    </source>
</evidence>
<feature type="compositionally biased region" description="Acidic residues" evidence="8">
    <location>
        <begin position="77"/>
        <end position="87"/>
    </location>
</feature>
<evidence type="ECO:0000313" key="9">
    <source>
        <dbReference type="EMBL" id="EHY86995.1"/>
    </source>
</evidence>
<feature type="compositionally biased region" description="Basic and acidic residues" evidence="8">
    <location>
        <begin position="60"/>
        <end position="76"/>
    </location>
</feature>
<organism evidence="9 10">
    <name type="scientific">Saccharomonospora azurea NA-128</name>
    <dbReference type="NCBI Taxonomy" id="882081"/>
    <lineage>
        <taxon>Bacteria</taxon>
        <taxon>Bacillati</taxon>
        <taxon>Actinomycetota</taxon>
        <taxon>Actinomycetes</taxon>
        <taxon>Pseudonocardiales</taxon>
        <taxon>Pseudonocardiaceae</taxon>
        <taxon>Saccharomonospora</taxon>
    </lineage>
</organism>
<feature type="compositionally biased region" description="Acidic residues" evidence="8">
    <location>
        <begin position="23"/>
        <end position="59"/>
    </location>
</feature>
<evidence type="ECO:0000256" key="4">
    <source>
        <dbReference type="ARBA" id="ARBA00023136"/>
    </source>
</evidence>
<sequence>MRRRRPSPNDGVPPDDNPTQIFELEEPYDDLYDEEIEGDYGDDDDYGYDEYDGYDDEAGDGERDDAARRDRDRGGLDEEFDEDGFASDDDRAEPAYLPDERDDEEDDTRRGGRGRRMLKWLAALLLLAVLGAGAFFGARELLGFGYEDYEGSGEQDVLLHVEQGDVTGAIAAKLAELDVVASAEAFVKAGEDDKRVLGIQPGYYQVKTKMSGEAAVQALVDEKSRVGHVQIRAGTKLFDVTQPDDSVTPGIFTLLEQASCVRLNGEEKCVSADELRETADTEDLGELGVPEWAVEKAEQAPKGRKLEGLIAPGVYDVKPGGEAKDLLSQVLTASATRMEAAGLPDSAEAYDPYETLVIASIIELESVKTDFEKVSSVIHNRLEIDMPLQMDSTVNYPLKRPTLTTKSKERDKTTPWNTYAMTGLPETPIGSPSLEAIEAALKPADTDYVYFVKCEENGLSCFNVDYQEHTAARDDARERGVY</sequence>
<evidence type="ECO:0000256" key="5">
    <source>
        <dbReference type="ARBA" id="ARBA00023239"/>
    </source>
</evidence>
<keyword evidence="1 7" id="KW-1003">Cell membrane</keyword>
<gene>
    <name evidence="7" type="primary">mltG</name>
    <name evidence="9" type="ORF">SacazDRAFT_00007</name>
</gene>
<evidence type="ECO:0000256" key="7">
    <source>
        <dbReference type="HAMAP-Rule" id="MF_02065"/>
    </source>
</evidence>
<dbReference type="HAMAP" id="MF_02065">
    <property type="entry name" value="MltG"/>
    <property type="match status" value="1"/>
</dbReference>
<dbReference type="PANTHER" id="PTHR30518">
    <property type="entry name" value="ENDOLYTIC MUREIN TRANSGLYCOSYLASE"/>
    <property type="match status" value="1"/>
</dbReference>
<dbReference type="PANTHER" id="PTHR30518:SF2">
    <property type="entry name" value="ENDOLYTIC MUREIN TRANSGLYCOSYLASE"/>
    <property type="match status" value="1"/>
</dbReference>
<evidence type="ECO:0000256" key="8">
    <source>
        <dbReference type="SAM" id="MobiDB-lite"/>
    </source>
</evidence>
<dbReference type="Proteomes" id="UP000004705">
    <property type="component" value="Chromosome"/>
</dbReference>
<keyword evidence="4 7" id="KW-0472">Membrane</keyword>
<keyword evidence="10" id="KW-1185">Reference proteome</keyword>
<keyword evidence="3 7" id="KW-1133">Transmembrane helix</keyword>
<accession>H8G3B7</accession>
<feature type="site" description="Important for catalytic activity" evidence="7">
    <location>
        <position position="365"/>
    </location>
</feature>
<dbReference type="GO" id="GO:0009252">
    <property type="term" value="P:peptidoglycan biosynthetic process"/>
    <property type="evidence" value="ECO:0007669"/>
    <property type="project" value="UniProtKB-UniRule"/>
</dbReference>
<comment type="subcellular location">
    <subcellularLocation>
        <location evidence="7">Cell membrane</location>
        <topology evidence="7">Single-pass membrane protein</topology>
    </subcellularLocation>
</comment>
<dbReference type="GO" id="GO:0008932">
    <property type="term" value="F:lytic endotransglycosylase activity"/>
    <property type="evidence" value="ECO:0007669"/>
    <property type="project" value="UniProtKB-UniRule"/>
</dbReference>
<dbReference type="EMBL" id="CM001466">
    <property type="protein sequence ID" value="EHY86995.1"/>
    <property type="molecule type" value="Genomic_DNA"/>
</dbReference>
<comment type="similarity">
    <text evidence="7">Belongs to the transglycosylase MltG family.</text>
</comment>
<proteinExistence type="inferred from homology"/>
<evidence type="ECO:0000256" key="2">
    <source>
        <dbReference type="ARBA" id="ARBA00022692"/>
    </source>
</evidence>
<keyword evidence="6 7" id="KW-0961">Cell wall biogenesis/degradation</keyword>
<dbReference type="AlphaFoldDB" id="H8G3B7"/>
<evidence type="ECO:0000256" key="1">
    <source>
        <dbReference type="ARBA" id="ARBA00022475"/>
    </source>
</evidence>
<evidence type="ECO:0000256" key="6">
    <source>
        <dbReference type="ARBA" id="ARBA00023316"/>
    </source>
</evidence>
<dbReference type="Gene3D" id="3.30.1490.480">
    <property type="entry name" value="Endolytic murein transglycosylase"/>
    <property type="match status" value="1"/>
</dbReference>
<dbReference type="Pfam" id="PF02618">
    <property type="entry name" value="YceG"/>
    <property type="match status" value="1"/>
</dbReference>
<dbReference type="HOGENOM" id="CLU_025574_4_1_11"/>
<keyword evidence="5 7" id="KW-0456">Lyase</keyword>
<comment type="function">
    <text evidence="7">Functions as a peptidoglycan terminase that cleaves nascent peptidoglycan strands endolytically to terminate their elongation.</text>
</comment>
<dbReference type="InterPro" id="IPR003770">
    <property type="entry name" value="MLTG-like"/>
</dbReference>
<feature type="transmembrane region" description="Helical" evidence="7">
    <location>
        <begin position="118"/>
        <end position="138"/>
    </location>
</feature>
<protein>
    <recommendedName>
        <fullName evidence="7">Endolytic murein transglycosylase</fullName>
        <ecNumber evidence="7">4.2.2.29</ecNumber>
    </recommendedName>
    <alternativeName>
        <fullName evidence="7">Peptidoglycan lytic transglycosylase</fullName>
    </alternativeName>
    <alternativeName>
        <fullName evidence="7">Peptidoglycan polymerization terminase</fullName>
    </alternativeName>
</protein>
<dbReference type="RefSeq" id="WP_005437411.1">
    <property type="nucleotide sequence ID" value="NZ_CM001466.1"/>
</dbReference>
<reference evidence="9 10" key="1">
    <citation type="journal article" date="2012" name="Stand. Genomic Sci.">
        <title>Genome sequence of the soil bacterium Saccharomonospora azurea type strain (NA-128(T)).</title>
        <authorList>
            <person name="Klenk H.P."/>
            <person name="Held B."/>
            <person name="Lucas S."/>
            <person name="Lapidus A."/>
            <person name="Copeland A."/>
            <person name="Hammon N."/>
            <person name="Pitluck S."/>
            <person name="Goodwin L.A."/>
            <person name="Han C."/>
            <person name="Tapia R."/>
            <person name="Brambilla E.M."/>
            <person name="Potter G."/>
            <person name="Land M."/>
            <person name="Ivanova N."/>
            <person name="Rohde M."/>
            <person name="Goker M."/>
            <person name="Detter J.C."/>
            <person name="Kyrpides N.C."/>
            <person name="Woyke T."/>
        </authorList>
    </citation>
    <scope>NUCLEOTIDE SEQUENCE [LARGE SCALE GENOMIC DNA]</scope>
    <source>
        <strain evidence="9 10">NA-128</strain>
    </source>
</reference>
<dbReference type="NCBIfam" id="TIGR00247">
    <property type="entry name" value="endolytic transglycosylase MltG"/>
    <property type="match status" value="1"/>
</dbReference>